<evidence type="ECO:0000256" key="2">
    <source>
        <dbReference type="ARBA" id="ARBA00012438"/>
    </source>
</evidence>
<evidence type="ECO:0000259" key="11">
    <source>
        <dbReference type="Pfam" id="PF07730"/>
    </source>
</evidence>
<feature type="transmembrane region" description="Helical" evidence="9">
    <location>
        <begin position="63"/>
        <end position="82"/>
    </location>
</feature>
<dbReference type="Pfam" id="PF07730">
    <property type="entry name" value="HisKA_3"/>
    <property type="match status" value="1"/>
</dbReference>
<evidence type="ECO:0000256" key="4">
    <source>
        <dbReference type="ARBA" id="ARBA00022679"/>
    </source>
</evidence>
<keyword evidence="4" id="KW-0808">Transferase</keyword>
<evidence type="ECO:0000313" key="12">
    <source>
        <dbReference type="EMBL" id="MFC3766406.1"/>
    </source>
</evidence>
<keyword evidence="7" id="KW-0067">ATP-binding</keyword>
<dbReference type="InterPro" id="IPR003594">
    <property type="entry name" value="HATPase_dom"/>
</dbReference>
<evidence type="ECO:0000256" key="8">
    <source>
        <dbReference type="ARBA" id="ARBA00023012"/>
    </source>
</evidence>
<dbReference type="GO" id="GO:0016301">
    <property type="term" value="F:kinase activity"/>
    <property type="evidence" value="ECO:0007669"/>
    <property type="project" value="UniProtKB-KW"/>
</dbReference>
<dbReference type="Gene3D" id="3.30.565.10">
    <property type="entry name" value="Histidine kinase-like ATPase, C-terminal domain"/>
    <property type="match status" value="1"/>
</dbReference>
<dbReference type="RefSeq" id="WP_239556186.1">
    <property type="nucleotide sequence ID" value="NZ_JAFBCM010000001.1"/>
</dbReference>
<feature type="transmembrane region" description="Helical" evidence="9">
    <location>
        <begin position="40"/>
        <end position="56"/>
    </location>
</feature>
<dbReference type="InterPro" id="IPR036890">
    <property type="entry name" value="HATPase_C_sf"/>
</dbReference>
<gene>
    <name evidence="12" type="ORF">ACFOUW_36645</name>
</gene>
<dbReference type="InterPro" id="IPR011712">
    <property type="entry name" value="Sig_transdc_His_kin_sub3_dim/P"/>
</dbReference>
<name>A0ABV7YM24_9ACTN</name>
<keyword evidence="9" id="KW-0812">Transmembrane</keyword>
<dbReference type="PANTHER" id="PTHR24421">
    <property type="entry name" value="NITRATE/NITRITE SENSOR PROTEIN NARX-RELATED"/>
    <property type="match status" value="1"/>
</dbReference>
<dbReference type="EMBL" id="JBHRZH010000053">
    <property type="protein sequence ID" value="MFC3766406.1"/>
    <property type="molecule type" value="Genomic_DNA"/>
</dbReference>
<dbReference type="SUPFAM" id="SSF55874">
    <property type="entry name" value="ATPase domain of HSP90 chaperone/DNA topoisomerase II/histidine kinase"/>
    <property type="match status" value="1"/>
</dbReference>
<evidence type="ECO:0000256" key="6">
    <source>
        <dbReference type="ARBA" id="ARBA00022777"/>
    </source>
</evidence>
<sequence>MLRRTGREWLVDVVLALVVLTVAEISIAAGSEVGSIPQNAGAYLLGVSMAVPVLVLRRRRPLAELYVVAVALLAYYVIGYPGFPPAVVLAVPLYDAAHAGRLWRAVPVPVLLLGVGMVVAWRKGTALLDVVDVFLPQLGLVAVALLLGALVLSRHAYAAEAQQRLRAVEAARDRDAERRVVDERLRIARELHDTVAHAISTMTVQSGTALYTMNDQPAKAREALTAIRQTGKDALAEMRATLRVLRANGEPSVTAERDAGLERLPDLLTAVRAAGLDVVVEGNLDRSPAGGTGASLPALVDHAAYRIVRESLTNVLRHAGTQARARVRLELGKGALEVEVSDDGIGPTQPPGDGHGLEGMGERAHALGGHFEAGPIGDGGFRVRARIPIGIGDSA</sequence>
<dbReference type="EC" id="2.7.13.3" evidence="2"/>
<protein>
    <recommendedName>
        <fullName evidence="2">histidine kinase</fullName>
        <ecNumber evidence="2">2.7.13.3</ecNumber>
    </recommendedName>
</protein>
<accession>A0ABV7YM24</accession>
<evidence type="ECO:0000256" key="9">
    <source>
        <dbReference type="SAM" id="Phobius"/>
    </source>
</evidence>
<feature type="domain" description="Signal transduction histidine kinase subgroup 3 dimerisation and phosphoacceptor" evidence="11">
    <location>
        <begin position="183"/>
        <end position="247"/>
    </location>
</feature>
<dbReference type="CDD" id="cd16917">
    <property type="entry name" value="HATPase_UhpB-NarQ-NarX-like"/>
    <property type="match status" value="1"/>
</dbReference>
<feature type="transmembrane region" description="Helical" evidence="9">
    <location>
        <begin position="133"/>
        <end position="152"/>
    </location>
</feature>
<feature type="domain" description="Histidine kinase/HSP90-like ATPase" evidence="10">
    <location>
        <begin position="304"/>
        <end position="389"/>
    </location>
</feature>
<dbReference type="Pfam" id="PF02518">
    <property type="entry name" value="HATPase_c"/>
    <property type="match status" value="1"/>
</dbReference>
<evidence type="ECO:0000256" key="1">
    <source>
        <dbReference type="ARBA" id="ARBA00000085"/>
    </source>
</evidence>
<keyword evidence="9" id="KW-0472">Membrane</keyword>
<keyword evidence="5" id="KW-0547">Nucleotide-binding</keyword>
<evidence type="ECO:0000256" key="7">
    <source>
        <dbReference type="ARBA" id="ARBA00022840"/>
    </source>
</evidence>
<organism evidence="12 13">
    <name type="scientific">Tenggerimyces flavus</name>
    <dbReference type="NCBI Taxonomy" id="1708749"/>
    <lineage>
        <taxon>Bacteria</taxon>
        <taxon>Bacillati</taxon>
        <taxon>Actinomycetota</taxon>
        <taxon>Actinomycetes</taxon>
        <taxon>Propionibacteriales</taxon>
        <taxon>Nocardioidaceae</taxon>
        <taxon>Tenggerimyces</taxon>
    </lineage>
</organism>
<evidence type="ECO:0000256" key="3">
    <source>
        <dbReference type="ARBA" id="ARBA00022553"/>
    </source>
</evidence>
<evidence type="ECO:0000313" key="13">
    <source>
        <dbReference type="Proteomes" id="UP001595699"/>
    </source>
</evidence>
<keyword evidence="13" id="KW-1185">Reference proteome</keyword>
<proteinExistence type="predicted"/>
<keyword evidence="9" id="KW-1133">Transmembrane helix</keyword>
<comment type="catalytic activity">
    <reaction evidence="1">
        <text>ATP + protein L-histidine = ADP + protein N-phospho-L-histidine.</text>
        <dbReference type="EC" id="2.7.13.3"/>
    </reaction>
</comment>
<feature type="transmembrane region" description="Helical" evidence="9">
    <location>
        <begin position="102"/>
        <end position="121"/>
    </location>
</feature>
<reference evidence="13" key="1">
    <citation type="journal article" date="2019" name="Int. J. Syst. Evol. Microbiol.">
        <title>The Global Catalogue of Microorganisms (GCM) 10K type strain sequencing project: providing services to taxonomists for standard genome sequencing and annotation.</title>
        <authorList>
            <consortium name="The Broad Institute Genomics Platform"/>
            <consortium name="The Broad Institute Genome Sequencing Center for Infectious Disease"/>
            <person name="Wu L."/>
            <person name="Ma J."/>
        </authorList>
    </citation>
    <scope>NUCLEOTIDE SEQUENCE [LARGE SCALE GENOMIC DNA]</scope>
    <source>
        <strain evidence="13">CGMCC 4.7241</strain>
    </source>
</reference>
<keyword evidence="6 12" id="KW-0418">Kinase</keyword>
<dbReference type="Proteomes" id="UP001595699">
    <property type="component" value="Unassembled WGS sequence"/>
</dbReference>
<dbReference type="Gene3D" id="1.20.5.1930">
    <property type="match status" value="1"/>
</dbReference>
<evidence type="ECO:0000256" key="5">
    <source>
        <dbReference type="ARBA" id="ARBA00022741"/>
    </source>
</evidence>
<comment type="caution">
    <text evidence="12">The sequence shown here is derived from an EMBL/GenBank/DDBJ whole genome shotgun (WGS) entry which is preliminary data.</text>
</comment>
<evidence type="ECO:0000259" key="10">
    <source>
        <dbReference type="Pfam" id="PF02518"/>
    </source>
</evidence>
<keyword evidence="3" id="KW-0597">Phosphoprotein</keyword>
<dbReference type="PANTHER" id="PTHR24421:SF10">
    <property type="entry name" value="NITRATE_NITRITE SENSOR PROTEIN NARQ"/>
    <property type="match status" value="1"/>
</dbReference>
<dbReference type="InterPro" id="IPR050482">
    <property type="entry name" value="Sensor_HK_TwoCompSys"/>
</dbReference>
<keyword evidence="8" id="KW-0902">Two-component regulatory system</keyword>